<feature type="chain" id="PRO_5041987317" description="C-type lectin domain-containing protein" evidence="7">
    <location>
        <begin position="18"/>
        <end position="1096"/>
    </location>
</feature>
<comment type="caution">
    <text evidence="9">The sequence shown here is derived from an EMBL/GenBank/DDBJ whole genome shotgun (WGS) entry which is preliminary data.</text>
</comment>
<evidence type="ECO:0000313" key="10">
    <source>
        <dbReference type="Proteomes" id="UP001283361"/>
    </source>
</evidence>
<dbReference type="GO" id="GO:0030246">
    <property type="term" value="F:carbohydrate binding"/>
    <property type="evidence" value="ECO:0007669"/>
    <property type="project" value="UniProtKB-KW"/>
</dbReference>
<dbReference type="EMBL" id="JAWDGP010006274">
    <property type="protein sequence ID" value="KAK3744153.1"/>
    <property type="molecule type" value="Genomic_DNA"/>
</dbReference>
<dbReference type="PANTHER" id="PTHR22799:SF1">
    <property type="entry name" value="C-TYPE LECTIN DOMAIN FAMILY 11 MEMBER A"/>
    <property type="match status" value="1"/>
</dbReference>
<sequence>MEKIVLLLLQTFQVISSQGIFDPCYFWPDSVYAGDGMCFKFVDKHGTFNGSQLACKSDGASLAEVRTQQQMDTVKTLSSHIGDVWLGGWDPAGGSGFVWLSNQEAVAAHVMSFSTSQGTQGPICIIMNMASRLTTQNCGYNLRYTCQIYAGNPCDVFLPGGEYYDNNCFLPVAEHMTLQDATFYCKKRNAKVVEPSTETLLKYITQFASWKLGPYSDVWLGITQLNNKFKWQSTGELVTATNWVNGDPGTSELTADSAVVMNGSSSWVWEVVSKSDTAGVICQRDITEECSGVFSSGRCLNIYHDSLNWHAAKESCEEQGSYLAEPKAEVLGRTVEKYINDTVDTNPVFLGATDLETEGIFVWDYSRELVKDTYTAWKEDQPDSRKDEHYLVSRRNFWHDYPESHARFNLSFLCERVIPVYIHSYVTVLPKEGWANIVQKTKAMLSVASFPNQKGHNYVEFSTFPTGDLKTVSLFGNQTFQYSISVFGLFLNSSGFQRKYISVKSTDNLDVHFFLWSRGKKFTCSTLVLEEITQGSPSSFFSNPAQRDSSLAIVSTEELSSSLELALSGDVESATFALNNLQTQSGKILFASTALMEQYQSLYVDSISTSESAQLVHSTGALNVFRFSKEYLNVTFDVSCDQILPTSMVGRDYITFPSLPMNVSVTDHYTVVAAYSDTTITVYDPDASVPPRTIILKMAGDVVDLELSASGFYHVSGTNPFYLYAKLTGAGGFCTVALMQESLFRSSYQLAVAGPLEHMTDIFVVVIVKTRDKEGITAGSGTGVHRTPDRCKDVPGSGWSGCYFEVRDLEAADVFVIEMDSSFSSLFGAYLFTTSTARKDTICSHLGMPKILPSHSLSGNQEYDFNDYFSQQLCVNETATTETPSLSDPTTYNTSEEGSTTTEDTYHEATTLPQDVPPTTEATHSGLNATTYQQDSLSSHKTNADITTIQSESLSPNGLTLSDTSSASNGNVGITPMVPIQSDTTATSGIGVDITPHGSPRCREVRVPLTNTTLTMKELEEAVEKIIDHLSVNIEELSSVKRSKISAPDDRVSSTTMGMGGIVFIVVVLGLVFVSDVSKLVHDLRSALGGTKKTKQ</sequence>
<dbReference type="Pfam" id="PF00059">
    <property type="entry name" value="Lectin_C"/>
    <property type="match status" value="3"/>
</dbReference>
<keyword evidence="3 7" id="KW-0732">Signal</keyword>
<evidence type="ECO:0000313" key="9">
    <source>
        <dbReference type="EMBL" id="KAK3744153.1"/>
    </source>
</evidence>
<feature type="region of interest" description="Disordered" evidence="5">
    <location>
        <begin position="880"/>
        <end position="906"/>
    </location>
</feature>
<feature type="domain" description="C-type lectin" evidence="8">
    <location>
        <begin position="295"/>
        <end position="415"/>
    </location>
</feature>
<proteinExistence type="predicted"/>
<evidence type="ECO:0000256" key="3">
    <source>
        <dbReference type="ARBA" id="ARBA00022729"/>
    </source>
</evidence>
<dbReference type="InterPro" id="IPR001304">
    <property type="entry name" value="C-type_lectin-like"/>
</dbReference>
<evidence type="ECO:0000256" key="4">
    <source>
        <dbReference type="ARBA" id="ARBA00022734"/>
    </source>
</evidence>
<dbReference type="PROSITE" id="PS50041">
    <property type="entry name" value="C_TYPE_LECTIN_2"/>
    <property type="match status" value="3"/>
</dbReference>
<feature type="domain" description="C-type lectin" evidence="8">
    <location>
        <begin position="34"/>
        <end position="147"/>
    </location>
</feature>
<gene>
    <name evidence="9" type="ORF">RRG08_064180</name>
</gene>
<dbReference type="InterPro" id="IPR051663">
    <property type="entry name" value="CLec_Tetranectin-domain"/>
</dbReference>
<dbReference type="AlphaFoldDB" id="A0AAE0YFP2"/>
<evidence type="ECO:0000256" key="5">
    <source>
        <dbReference type="SAM" id="MobiDB-lite"/>
    </source>
</evidence>
<evidence type="ECO:0000256" key="1">
    <source>
        <dbReference type="ARBA" id="ARBA00004613"/>
    </source>
</evidence>
<dbReference type="GO" id="GO:0008083">
    <property type="term" value="F:growth factor activity"/>
    <property type="evidence" value="ECO:0007669"/>
    <property type="project" value="TreeGrafter"/>
</dbReference>
<organism evidence="9 10">
    <name type="scientific">Elysia crispata</name>
    <name type="common">lettuce slug</name>
    <dbReference type="NCBI Taxonomy" id="231223"/>
    <lineage>
        <taxon>Eukaryota</taxon>
        <taxon>Metazoa</taxon>
        <taxon>Spiralia</taxon>
        <taxon>Lophotrochozoa</taxon>
        <taxon>Mollusca</taxon>
        <taxon>Gastropoda</taxon>
        <taxon>Heterobranchia</taxon>
        <taxon>Euthyneura</taxon>
        <taxon>Panpulmonata</taxon>
        <taxon>Sacoglossa</taxon>
        <taxon>Placobranchoidea</taxon>
        <taxon>Plakobranchidae</taxon>
        <taxon>Elysia</taxon>
    </lineage>
</organism>
<dbReference type="InterPro" id="IPR016187">
    <property type="entry name" value="CTDL_fold"/>
</dbReference>
<dbReference type="SMART" id="SM00034">
    <property type="entry name" value="CLECT"/>
    <property type="match status" value="3"/>
</dbReference>
<comment type="subcellular location">
    <subcellularLocation>
        <location evidence="1">Secreted</location>
    </subcellularLocation>
</comment>
<dbReference type="Gene3D" id="3.10.100.10">
    <property type="entry name" value="Mannose-Binding Protein A, subunit A"/>
    <property type="match status" value="3"/>
</dbReference>
<dbReference type="InterPro" id="IPR035234">
    <property type="entry name" value="IgGFc-bd_N"/>
</dbReference>
<feature type="domain" description="C-type lectin" evidence="8">
    <location>
        <begin position="164"/>
        <end position="283"/>
    </location>
</feature>
<evidence type="ECO:0000256" key="2">
    <source>
        <dbReference type="ARBA" id="ARBA00022525"/>
    </source>
</evidence>
<reference evidence="9" key="1">
    <citation type="journal article" date="2023" name="G3 (Bethesda)">
        <title>A reference genome for the long-term kleptoplast-retaining sea slug Elysia crispata morphotype clarki.</title>
        <authorList>
            <person name="Eastman K.E."/>
            <person name="Pendleton A.L."/>
            <person name="Shaikh M.A."/>
            <person name="Suttiyut T."/>
            <person name="Ogas R."/>
            <person name="Tomko P."/>
            <person name="Gavelis G."/>
            <person name="Widhalm J.R."/>
            <person name="Wisecaver J.H."/>
        </authorList>
    </citation>
    <scope>NUCLEOTIDE SEQUENCE</scope>
    <source>
        <strain evidence="9">ECLA1</strain>
    </source>
</reference>
<feature type="compositionally biased region" description="Low complexity" evidence="5">
    <location>
        <begin position="890"/>
        <end position="906"/>
    </location>
</feature>
<feature type="signal peptide" evidence="7">
    <location>
        <begin position="1"/>
        <end position="17"/>
    </location>
</feature>
<feature type="transmembrane region" description="Helical" evidence="6">
    <location>
        <begin position="1057"/>
        <end position="1075"/>
    </location>
</feature>
<keyword evidence="6" id="KW-0472">Membrane</keyword>
<dbReference type="PANTHER" id="PTHR22799">
    <property type="entry name" value="TETRANECTIN-RELATED"/>
    <property type="match status" value="1"/>
</dbReference>
<keyword evidence="6" id="KW-1133">Transmembrane helix</keyword>
<evidence type="ECO:0000256" key="6">
    <source>
        <dbReference type="SAM" id="Phobius"/>
    </source>
</evidence>
<protein>
    <recommendedName>
        <fullName evidence="8">C-type lectin domain-containing protein</fullName>
    </recommendedName>
</protein>
<keyword evidence="6" id="KW-0812">Transmembrane</keyword>
<accession>A0AAE0YFP2</accession>
<feature type="compositionally biased region" description="Polar residues" evidence="5">
    <location>
        <begin position="880"/>
        <end position="889"/>
    </location>
</feature>
<dbReference type="SUPFAM" id="SSF56436">
    <property type="entry name" value="C-type lectin-like"/>
    <property type="match status" value="3"/>
</dbReference>
<keyword evidence="2" id="KW-0964">Secreted</keyword>
<dbReference type="CDD" id="cd00037">
    <property type="entry name" value="CLECT"/>
    <property type="match status" value="3"/>
</dbReference>
<evidence type="ECO:0000259" key="8">
    <source>
        <dbReference type="PROSITE" id="PS50041"/>
    </source>
</evidence>
<dbReference type="Pfam" id="PF17517">
    <property type="entry name" value="IgGFc_binding"/>
    <property type="match status" value="1"/>
</dbReference>
<keyword evidence="4" id="KW-0430">Lectin</keyword>
<dbReference type="GO" id="GO:0005615">
    <property type="term" value="C:extracellular space"/>
    <property type="evidence" value="ECO:0007669"/>
    <property type="project" value="TreeGrafter"/>
</dbReference>
<evidence type="ECO:0000256" key="7">
    <source>
        <dbReference type="SAM" id="SignalP"/>
    </source>
</evidence>
<keyword evidence="10" id="KW-1185">Reference proteome</keyword>
<dbReference type="InterPro" id="IPR016186">
    <property type="entry name" value="C-type_lectin-like/link_sf"/>
</dbReference>
<name>A0AAE0YFP2_9GAST</name>
<dbReference type="Proteomes" id="UP001283361">
    <property type="component" value="Unassembled WGS sequence"/>
</dbReference>